<comment type="caution">
    <text evidence="2">The sequence shown here is derived from an EMBL/GenBank/DDBJ whole genome shotgun (WGS) entry which is preliminary data.</text>
</comment>
<proteinExistence type="predicted"/>
<evidence type="ECO:0000313" key="3">
    <source>
        <dbReference type="Proteomes" id="UP000033699"/>
    </source>
</evidence>
<keyword evidence="1" id="KW-0472">Membrane</keyword>
<evidence type="ECO:0000313" key="2">
    <source>
        <dbReference type="EMBL" id="KJS61263.1"/>
    </source>
</evidence>
<keyword evidence="3" id="KW-1185">Reference proteome</keyword>
<reference evidence="2 3" key="1">
    <citation type="submission" date="2015-02" db="EMBL/GenBank/DDBJ databases">
        <authorList>
            <person name="Ju K.-S."/>
            <person name="Doroghazi J.R."/>
            <person name="Metcalf W."/>
        </authorList>
    </citation>
    <scope>NUCLEOTIDE SEQUENCE [LARGE SCALE GENOMIC DNA]</scope>
    <source>
        <strain evidence="2 3">ATCC 31215</strain>
    </source>
</reference>
<name>A0A0F2TDK0_STRR3</name>
<dbReference type="OrthoDB" id="9929819at2"/>
<feature type="transmembrane region" description="Helical" evidence="1">
    <location>
        <begin position="87"/>
        <end position="106"/>
    </location>
</feature>
<accession>A0A0F2TDK0</accession>
<dbReference type="Proteomes" id="UP000033699">
    <property type="component" value="Unassembled WGS sequence"/>
</dbReference>
<feature type="transmembrane region" description="Helical" evidence="1">
    <location>
        <begin position="24"/>
        <end position="45"/>
    </location>
</feature>
<dbReference type="AlphaFoldDB" id="A0A0F2TDK0"/>
<keyword evidence="1" id="KW-1133">Transmembrane helix</keyword>
<keyword evidence="1" id="KW-0812">Transmembrane</keyword>
<dbReference type="EMBL" id="JZKH01000029">
    <property type="protein sequence ID" value="KJS61263.1"/>
    <property type="molecule type" value="Genomic_DNA"/>
</dbReference>
<evidence type="ECO:0000256" key="1">
    <source>
        <dbReference type="SAM" id="Phobius"/>
    </source>
</evidence>
<dbReference type="PATRIC" id="fig|359131.3.peg.3602"/>
<gene>
    <name evidence="2" type="ORF">VM95_16195</name>
</gene>
<sequence length="121" mass="13318">MDGDDIYNYQHAQRLEAYYHRRNLVRALAALAVGGWLWAVGLLFVPAHASALGDEVDCGSPALYEKPDLRWQREACDQDVAGRTRDAVTVTVLTLPLAGAWIHFGITLRDRRAAVEAAAGE</sequence>
<dbReference type="RefSeq" id="WP_045697195.1">
    <property type="nucleotide sequence ID" value="NZ_JZKH01000029.1"/>
</dbReference>
<organism evidence="2 3">
    <name type="scientific">Streptomyces rubellomurinus (strain ATCC 31215)</name>
    <dbReference type="NCBI Taxonomy" id="359131"/>
    <lineage>
        <taxon>Bacteria</taxon>
        <taxon>Bacillati</taxon>
        <taxon>Actinomycetota</taxon>
        <taxon>Actinomycetes</taxon>
        <taxon>Kitasatosporales</taxon>
        <taxon>Streptomycetaceae</taxon>
        <taxon>Streptomyces</taxon>
    </lineage>
</organism>
<protein>
    <submittedName>
        <fullName evidence="2">Uncharacterized protein</fullName>
    </submittedName>
</protein>